<feature type="transmembrane region" description="Helical" evidence="4">
    <location>
        <begin position="400"/>
        <end position="421"/>
    </location>
</feature>
<dbReference type="InterPro" id="IPR013762">
    <property type="entry name" value="Integrase-like_cat_sf"/>
</dbReference>
<comment type="similarity">
    <text evidence="1">Belongs to the 'phage' integrase family.</text>
</comment>
<proteinExistence type="inferred from homology"/>
<evidence type="ECO:0000313" key="7">
    <source>
        <dbReference type="Proteomes" id="UP000247973"/>
    </source>
</evidence>
<evidence type="ECO:0000256" key="3">
    <source>
        <dbReference type="ARBA" id="ARBA00023172"/>
    </source>
</evidence>
<organism evidence="6 7">
    <name type="scientific">Dysgonomonas alginatilytica</name>
    <dbReference type="NCBI Taxonomy" id="1605892"/>
    <lineage>
        <taxon>Bacteria</taxon>
        <taxon>Pseudomonadati</taxon>
        <taxon>Bacteroidota</taxon>
        <taxon>Bacteroidia</taxon>
        <taxon>Bacteroidales</taxon>
        <taxon>Dysgonomonadaceae</taxon>
        <taxon>Dysgonomonas</taxon>
    </lineage>
</organism>
<dbReference type="GO" id="GO:0003677">
    <property type="term" value="F:DNA binding"/>
    <property type="evidence" value="ECO:0007669"/>
    <property type="project" value="UniProtKB-KW"/>
</dbReference>
<dbReference type="InterPro" id="IPR050090">
    <property type="entry name" value="Tyrosine_recombinase_XerCD"/>
</dbReference>
<evidence type="ECO:0000313" key="6">
    <source>
        <dbReference type="EMBL" id="PXV57141.1"/>
    </source>
</evidence>
<dbReference type="PANTHER" id="PTHR30349">
    <property type="entry name" value="PHAGE INTEGRASE-RELATED"/>
    <property type="match status" value="1"/>
</dbReference>
<keyword evidence="4" id="KW-1133">Transmembrane helix</keyword>
<dbReference type="Proteomes" id="UP000247973">
    <property type="component" value="Unassembled WGS sequence"/>
</dbReference>
<dbReference type="InterPro" id="IPR025269">
    <property type="entry name" value="SAM-like_dom"/>
</dbReference>
<dbReference type="GO" id="GO:0006310">
    <property type="term" value="P:DNA recombination"/>
    <property type="evidence" value="ECO:0007669"/>
    <property type="project" value="UniProtKB-KW"/>
</dbReference>
<dbReference type="InterPro" id="IPR002104">
    <property type="entry name" value="Integrase_catalytic"/>
</dbReference>
<dbReference type="GO" id="GO:0015074">
    <property type="term" value="P:DNA integration"/>
    <property type="evidence" value="ECO:0007669"/>
    <property type="project" value="InterPro"/>
</dbReference>
<dbReference type="EMBL" id="QICL01000055">
    <property type="protein sequence ID" value="PXV57141.1"/>
    <property type="molecule type" value="Genomic_DNA"/>
</dbReference>
<keyword evidence="7" id="KW-1185">Reference proteome</keyword>
<dbReference type="Pfam" id="PF17293">
    <property type="entry name" value="Arm-DNA-bind_5"/>
    <property type="match status" value="1"/>
</dbReference>
<comment type="caution">
    <text evidence="6">The sequence shown here is derived from an EMBL/GenBank/DDBJ whole genome shotgun (WGS) entry which is preliminary data.</text>
</comment>
<evidence type="ECO:0000256" key="2">
    <source>
        <dbReference type="ARBA" id="ARBA00023125"/>
    </source>
</evidence>
<name>A0A2V3PI40_9BACT</name>
<dbReference type="InterPro" id="IPR011010">
    <property type="entry name" value="DNA_brk_join_enz"/>
</dbReference>
<keyword evidence="3" id="KW-0233">DNA recombination</keyword>
<dbReference type="InterPro" id="IPR010998">
    <property type="entry name" value="Integrase_recombinase_N"/>
</dbReference>
<reference evidence="6 7" key="1">
    <citation type="submission" date="2018-03" db="EMBL/GenBank/DDBJ databases">
        <title>Genomic Encyclopedia of Archaeal and Bacterial Type Strains, Phase II (KMG-II): from individual species to whole genera.</title>
        <authorList>
            <person name="Goeker M."/>
        </authorList>
    </citation>
    <scope>NUCLEOTIDE SEQUENCE [LARGE SCALE GENOMIC DNA]</scope>
    <source>
        <strain evidence="6 7">DSM 100214</strain>
    </source>
</reference>
<keyword evidence="4" id="KW-0812">Transmembrane</keyword>
<dbReference type="Gene3D" id="1.10.150.130">
    <property type="match status" value="1"/>
</dbReference>
<feature type="domain" description="Tyr recombinase" evidence="5">
    <location>
        <begin position="219"/>
        <end position="395"/>
    </location>
</feature>
<dbReference type="CDD" id="cd01185">
    <property type="entry name" value="INTN1_C_like"/>
    <property type="match status" value="1"/>
</dbReference>
<evidence type="ECO:0000256" key="1">
    <source>
        <dbReference type="ARBA" id="ARBA00008857"/>
    </source>
</evidence>
<keyword evidence="4" id="KW-0472">Membrane</keyword>
<sequence>MKSKLKVLFYLKKNETKKSGLSAVMERIQVDRTMSQFSLKIKADAKIWDTKAGRMIGKTKLAQDINREINRINLIIHSRYKELKEIHLTVEAKHLKNVTQGIACSQATVLAHFRTMNETIALRVGIDYSQAASEQYINAYNALERLIHKKLNLSDIPFRALTCSHIEDYYQYLRVDRKLSIDTSGIYLVYFRKIVRNAFNQGIIYREPFCGFEPETMEVAHKSVTRQELDKFISSEPIVRQQRLSKDLFIFAAFTGLSYIDMKNLTYDEIKTAEDGSQWIIAKHQKTKVEYQVRLLDIPLAIIEKYRGESTDGKVFIVPYKMAMHRGLNAIAKRCGISKSVGIHMSRHTFASLITLSEGVPIETVSSMLGHKYTSTTPLLFIVPGRSKKIMSILPSLSSISFWASAMASTGLLATTGYAFLDISLNWWYAIRL</sequence>
<dbReference type="SUPFAM" id="SSF56349">
    <property type="entry name" value="DNA breaking-rejoining enzymes"/>
    <property type="match status" value="1"/>
</dbReference>
<accession>A0A2V3PI40</accession>
<evidence type="ECO:0000259" key="5">
    <source>
        <dbReference type="PROSITE" id="PS51898"/>
    </source>
</evidence>
<dbReference type="InterPro" id="IPR035386">
    <property type="entry name" value="Arm-DNA-bind_5"/>
</dbReference>
<evidence type="ECO:0000256" key="4">
    <source>
        <dbReference type="SAM" id="Phobius"/>
    </source>
</evidence>
<dbReference type="AlphaFoldDB" id="A0A2V3PI40"/>
<dbReference type="PROSITE" id="PS51898">
    <property type="entry name" value="TYR_RECOMBINASE"/>
    <property type="match status" value="1"/>
</dbReference>
<keyword evidence="2" id="KW-0238">DNA-binding</keyword>
<dbReference type="PANTHER" id="PTHR30349:SF64">
    <property type="entry name" value="PROPHAGE INTEGRASE INTD-RELATED"/>
    <property type="match status" value="1"/>
</dbReference>
<dbReference type="Pfam" id="PF00589">
    <property type="entry name" value="Phage_integrase"/>
    <property type="match status" value="1"/>
</dbReference>
<dbReference type="Gene3D" id="1.10.443.10">
    <property type="entry name" value="Intergrase catalytic core"/>
    <property type="match status" value="1"/>
</dbReference>
<gene>
    <name evidence="6" type="ORF">CLV62_1555</name>
</gene>
<dbReference type="Pfam" id="PF13102">
    <property type="entry name" value="Phage_int_SAM_5"/>
    <property type="match status" value="1"/>
</dbReference>
<protein>
    <submittedName>
        <fullName evidence="6">Phage integrase family protein</fullName>
    </submittedName>
</protein>